<dbReference type="EMBL" id="PQIB02000014">
    <property type="protein sequence ID" value="RLM70235.1"/>
    <property type="molecule type" value="Genomic_DNA"/>
</dbReference>
<evidence type="ECO:0000313" key="5">
    <source>
        <dbReference type="EMBL" id="RLM70235.1"/>
    </source>
</evidence>
<evidence type="ECO:0000256" key="1">
    <source>
        <dbReference type="ARBA" id="ARBA00008068"/>
    </source>
</evidence>
<dbReference type="PANTHER" id="PTHR31901:SF60">
    <property type="match status" value="1"/>
</dbReference>
<dbReference type="Proteomes" id="UP000275267">
    <property type="component" value="Unassembled WGS sequence"/>
</dbReference>
<dbReference type="Pfam" id="PF23571">
    <property type="entry name" value="GH3_M"/>
    <property type="match status" value="1"/>
</dbReference>
<protein>
    <submittedName>
        <fullName evidence="5">Indole-3-acetic acid-amido synthetase GH3.8</fullName>
    </submittedName>
</protein>
<evidence type="ECO:0000256" key="2">
    <source>
        <dbReference type="ARBA" id="ARBA00022598"/>
    </source>
</evidence>
<dbReference type="AlphaFoldDB" id="A0A3L6Q2Q2"/>
<dbReference type="InterPro" id="IPR004993">
    <property type="entry name" value="GH3"/>
</dbReference>
<feature type="domain" description="GH3 middle" evidence="3">
    <location>
        <begin position="218"/>
        <end position="290"/>
    </location>
</feature>
<feature type="domain" description="GH3 C-terminal" evidence="4">
    <location>
        <begin position="308"/>
        <end position="425"/>
    </location>
</feature>
<dbReference type="Pfam" id="PF03321">
    <property type="entry name" value="GH3"/>
    <property type="match status" value="1"/>
</dbReference>
<keyword evidence="2" id="KW-0436">Ligase</keyword>
<dbReference type="InterPro" id="IPR055377">
    <property type="entry name" value="GH3_M"/>
</dbReference>
<evidence type="ECO:0000259" key="4">
    <source>
        <dbReference type="Pfam" id="PF23572"/>
    </source>
</evidence>
<reference evidence="6" key="1">
    <citation type="journal article" date="2019" name="Nat. Commun.">
        <title>The genome of broomcorn millet.</title>
        <authorList>
            <person name="Zou C."/>
            <person name="Miki D."/>
            <person name="Li D."/>
            <person name="Tang Q."/>
            <person name="Xiao L."/>
            <person name="Rajput S."/>
            <person name="Deng P."/>
            <person name="Jia W."/>
            <person name="Huang R."/>
            <person name="Zhang M."/>
            <person name="Sun Y."/>
            <person name="Hu J."/>
            <person name="Fu X."/>
            <person name="Schnable P.S."/>
            <person name="Li F."/>
            <person name="Zhang H."/>
            <person name="Feng B."/>
            <person name="Zhu X."/>
            <person name="Liu R."/>
            <person name="Schnable J.C."/>
            <person name="Zhu J.-K."/>
            <person name="Zhang H."/>
        </authorList>
    </citation>
    <scope>NUCLEOTIDE SEQUENCE [LARGE SCALE GENOMIC DNA]</scope>
</reference>
<keyword evidence="6" id="KW-1185">Reference proteome</keyword>
<name>A0A3L6Q2Q2_PANMI</name>
<dbReference type="InterPro" id="IPR055378">
    <property type="entry name" value="GH3_C"/>
</dbReference>
<gene>
    <name evidence="5" type="ORF">C2845_PM17G10350</name>
</gene>
<comment type="similarity">
    <text evidence="1">Belongs to the IAA-amido conjugating enzyme family.</text>
</comment>
<sequence>MRWTRFVCGLEKGTGLYFLFVRSETKTPSGLPARPVLTSYYKSDHFKHASNTFTSPLAAILCADVFQSMYAQMVCGLCQRHRVVRVGTVFTSGLLRAIQFLHQHWEQLAADIEHGELSPCVSEPLVRAAVAGILRTDPRLAQVIRTECSNGDWAGIVTRIWPNTKYLDTIVTGSMAQYVPILSYYGGDLPIAFTKYVSSECPLGLNLHPMCDPSEVSYTILPNLAYFEFLPTDGAAATAAELVELADVEAGREYELVVTTYGGLSRYRVGDVLRVTGFHNAAPRFRFVRRSGALLSVDADKTDEAELQRASALLRPHGAAVLDYTSRVCTMTLPGHYVVYWELMATTQQEGAGGTRSVDSDVLDRCCLEMEEALSYVYWVLRVVDGAIRPLEIRVVRPDTFEELVSLAVSHGASMGQYKVPRCVTVSAVIQLLDSRVVSSHFSPALPCRPGTVDSVFNRAECC</sequence>
<accession>A0A3L6Q2Q2</accession>
<dbReference type="OrthoDB" id="10004661at2759"/>
<dbReference type="Pfam" id="PF23572">
    <property type="entry name" value="GH3_C"/>
    <property type="match status" value="1"/>
</dbReference>
<dbReference type="STRING" id="4540.A0A3L6Q2Q2"/>
<dbReference type="PANTHER" id="PTHR31901">
    <property type="entry name" value="GH3 DOMAIN-CONTAINING PROTEIN"/>
    <property type="match status" value="1"/>
</dbReference>
<comment type="caution">
    <text evidence="5">The sequence shown here is derived from an EMBL/GenBank/DDBJ whole genome shotgun (WGS) entry which is preliminary data.</text>
</comment>
<dbReference type="GO" id="GO:0016881">
    <property type="term" value="F:acid-amino acid ligase activity"/>
    <property type="evidence" value="ECO:0007669"/>
    <property type="project" value="TreeGrafter"/>
</dbReference>
<evidence type="ECO:0000313" key="6">
    <source>
        <dbReference type="Proteomes" id="UP000275267"/>
    </source>
</evidence>
<evidence type="ECO:0000259" key="3">
    <source>
        <dbReference type="Pfam" id="PF23571"/>
    </source>
</evidence>
<dbReference type="GO" id="GO:0005737">
    <property type="term" value="C:cytoplasm"/>
    <property type="evidence" value="ECO:0007669"/>
    <property type="project" value="TreeGrafter"/>
</dbReference>
<organism evidence="5 6">
    <name type="scientific">Panicum miliaceum</name>
    <name type="common">Proso millet</name>
    <name type="synonym">Broomcorn millet</name>
    <dbReference type="NCBI Taxonomy" id="4540"/>
    <lineage>
        <taxon>Eukaryota</taxon>
        <taxon>Viridiplantae</taxon>
        <taxon>Streptophyta</taxon>
        <taxon>Embryophyta</taxon>
        <taxon>Tracheophyta</taxon>
        <taxon>Spermatophyta</taxon>
        <taxon>Magnoliopsida</taxon>
        <taxon>Liliopsida</taxon>
        <taxon>Poales</taxon>
        <taxon>Poaceae</taxon>
        <taxon>PACMAD clade</taxon>
        <taxon>Panicoideae</taxon>
        <taxon>Panicodae</taxon>
        <taxon>Paniceae</taxon>
        <taxon>Panicinae</taxon>
        <taxon>Panicum</taxon>
        <taxon>Panicum sect. Panicum</taxon>
    </lineage>
</organism>
<proteinExistence type="inferred from homology"/>